<proteinExistence type="predicted"/>
<sequence length="92" mass="10573">MEQIQYKTASSETLVRAKKYPQFNCAAYLTTHIHNLAREANSRQHDRTQRGERGRQRKQREKDACGFGLLLATIATDVEQIVRSVHGYLSKP</sequence>
<accession>A0A928Z7B9</accession>
<dbReference type="AlphaFoldDB" id="A0A928Z7B9"/>
<evidence type="ECO:0000313" key="2">
    <source>
        <dbReference type="EMBL" id="MBE9039518.1"/>
    </source>
</evidence>
<evidence type="ECO:0000256" key="1">
    <source>
        <dbReference type="SAM" id="MobiDB-lite"/>
    </source>
</evidence>
<dbReference type="Proteomes" id="UP000621799">
    <property type="component" value="Unassembled WGS sequence"/>
</dbReference>
<name>A0A928Z7B9_9CYAN</name>
<protein>
    <submittedName>
        <fullName evidence="2">Uncharacterized protein</fullName>
    </submittedName>
</protein>
<evidence type="ECO:0000313" key="3">
    <source>
        <dbReference type="Proteomes" id="UP000621799"/>
    </source>
</evidence>
<dbReference type="RefSeq" id="WP_264319778.1">
    <property type="nucleotide sequence ID" value="NZ_JADEXN010000014.1"/>
</dbReference>
<feature type="region of interest" description="Disordered" evidence="1">
    <location>
        <begin position="38"/>
        <end position="61"/>
    </location>
</feature>
<gene>
    <name evidence="2" type="ORF">IQ235_01745</name>
</gene>
<organism evidence="2 3">
    <name type="scientific">Zarconia navalis LEGE 11467</name>
    <dbReference type="NCBI Taxonomy" id="1828826"/>
    <lineage>
        <taxon>Bacteria</taxon>
        <taxon>Bacillati</taxon>
        <taxon>Cyanobacteriota</taxon>
        <taxon>Cyanophyceae</taxon>
        <taxon>Oscillatoriophycideae</taxon>
        <taxon>Oscillatoriales</taxon>
        <taxon>Oscillatoriales incertae sedis</taxon>
        <taxon>Zarconia</taxon>
        <taxon>Zarconia navalis</taxon>
    </lineage>
</organism>
<reference evidence="2" key="1">
    <citation type="submission" date="2020-10" db="EMBL/GenBank/DDBJ databases">
        <authorList>
            <person name="Castelo-Branco R."/>
            <person name="Eusebio N."/>
            <person name="Adriana R."/>
            <person name="Vieira A."/>
            <person name="Brugerolle De Fraissinette N."/>
            <person name="Rezende De Castro R."/>
            <person name="Schneider M.P."/>
            <person name="Vasconcelos V."/>
            <person name="Leao P.N."/>
        </authorList>
    </citation>
    <scope>NUCLEOTIDE SEQUENCE</scope>
    <source>
        <strain evidence="2">LEGE 11467</strain>
    </source>
</reference>
<comment type="caution">
    <text evidence="2">The sequence shown here is derived from an EMBL/GenBank/DDBJ whole genome shotgun (WGS) entry which is preliminary data.</text>
</comment>
<dbReference type="EMBL" id="JADEXN010000014">
    <property type="protein sequence ID" value="MBE9039518.1"/>
    <property type="molecule type" value="Genomic_DNA"/>
</dbReference>
<keyword evidence="3" id="KW-1185">Reference proteome</keyword>